<keyword evidence="3" id="KW-0597">Phosphoprotein</keyword>
<organism evidence="6 7">
    <name type="scientific">Megalops atlanticus</name>
    <name type="common">Tarpon</name>
    <name type="synonym">Clupea gigantea</name>
    <dbReference type="NCBI Taxonomy" id="7932"/>
    <lineage>
        <taxon>Eukaryota</taxon>
        <taxon>Metazoa</taxon>
        <taxon>Chordata</taxon>
        <taxon>Craniata</taxon>
        <taxon>Vertebrata</taxon>
        <taxon>Euteleostomi</taxon>
        <taxon>Actinopterygii</taxon>
        <taxon>Neopterygii</taxon>
        <taxon>Teleostei</taxon>
        <taxon>Elopiformes</taxon>
        <taxon>Megalopidae</taxon>
        <taxon>Megalops</taxon>
    </lineage>
</organism>
<dbReference type="PANTHER" id="PTHR14150:SF12">
    <property type="entry name" value="U3 SMALL NUCLEOLAR RNA-ASSOCIATED PROTEIN 14 HOMOLOG A"/>
    <property type="match status" value="1"/>
</dbReference>
<dbReference type="EMBL" id="JAFDVH010000003">
    <property type="protein sequence ID" value="KAG7484224.1"/>
    <property type="molecule type" value="Genomic_DNA"/>
</dbReference>
<dbReference type="Pfam" id="PF04615">
    <property type="entry name" value="Utp14"/>
    <property type="match status" value="1"/>
</dbReference>
<keyword evidence="4" id="KW-0539">Nucleus</keyword>
<feature type="compositionally biased region" description="Basic and acidic residues" evidence="5">
    <location>
        <begin position="434"/>
        <end position="449"/>
    </location>
</feature>
<evidence type="ECO:0000256" key="1">
    <source>
        <dbReference type="ARBA" id="ARBA00004604"/>
    </source>
</evidence>
<protein>
    <submittedName>
        <fullName evidence="6">Uncharacterized protein</fullName>
    </submittedName>
</protein>
<dbReference type="AlphaFoldDB" id="A0A9D3TAL7"/>
<reference evidence="6" key="1">
    <citation type="submission" date="2021-01" db="EMBL/GenBank/DDBJ databases">
        <authorList>
            <person name="Zahm M."/>
            <person name="Roques C."/>
            <person name="Cabau C."/>
            <person name="Klopp C."/>
            <person name="Donnadieu C."/>
            <person name="Jouanno E."/>
            <person name="Lampietro C."/>
            <person name="Louis A."/>
            <person name="Herpin A."/>
            <person name="Echchiki A."/>
            <person name="Berthelot C."/>
            <person name="Parey E."/>
            <person name="Roest-Crollius H."/>
            <person name="Braasch I."/>
            <person name="Postlethwait J."/>
            <person name="Bobe J."/>
            <person name="Montfort J."/>
            <person name="Bouchez O."/>
            <person name="Begum T."/>
            <person name="Mejri S."/>
            <person name="Adams A."/>
            <person name="Chen W.-J."/>
            <person name="Guiguen Y."/>
        </authorList>
    </citation>
    <scope>NUCLEOTIDE SEQUENCE</scope>
    <source>
        <strain evidence="6">YG-15Mar2019-1</strain>
        <tissue evidence="6">Brain</tissue>
    </source>
</reference>
<proteinExistence type="inferred from homology"/>
<evidence type="ECO:0000256" key="2">
    <source>
        <dbReference type="ARBA" id="ARBA00007774"/>
    </source>
</evidence>
<evidence type="ECO:0000256" key="3">
    <source>
        <dbReference type="ARBA" id="ARBA00022553"/>
    </source>
</evidence>
<feature type="compositionally biased region" description="Acidic residues" evidence="5">
    <location>
        <begin position="477"/>
        <end position="488"/>
    </location>
</feature>
<keyword evidence="7" id="KW-1185">Reference proteome</keyword>
<accession>A0A9D3TAL7</accession>
<feature type="compositionally biased region" description="Basic and acidic residues" evidence="5">
    <location>
        <begin position="498"/>
        <end position="517"/>
    </location>
</feature>
<sequence length="827" mass="93197">MAKKRKVVKSESAHKKSSNGLTADHKVDYDDEEELLRTDETIISASEDEGGSDDERKHRKLLDAISSLDGKKRRKLAERSEASAQVSEFSISAEGTGDKITLSDLIGTIEQSPSVVTKTKKQLKNLQSRHDTLELPLSRQQTEKIQREVAYSKTAKEVSRWHSVVVQNQKAEQLVFPLNQEPSGPKRVEQVVAGWKAQTPLEQEIFTLLHMNKQPVNDPVLTPMEEASLKAMSLEEAKIRRAELQKARVLQSYYEAKAKREKKIKSKKYHKVLKKAKRKEFLKEFEELRKTDPAAALEELQKMELSRMEERMSLKHQNSGKWAKSKAIMAKYDHEARKAMQQQLEMNKELTQKLVVPSENDEEEGPEEATDLPDFVNEAQPTADPSNPWMMGKLTAEPVEPGEGAAAELLAGGAEQQEKQVDGDEEEDEDMEETLLREFEERRKLRQSEDGGVVPVMSVEREETVDERGAKATAGDISEDEEEEEEEVSQFNSLFQKLVEKEQETTVEKASKEKESVEEREEPALLDEGLERLRTLEDVELLSKDTSTDVSEPAAQSAATTGSEGTADAAASQASKKKKKKKKKMIDCNEVLTKEAKVIKVPLAPTAIEEEEENEEEQKMIIKEAFAGDDVVSDFLKDKRKQEEAGKPKVVDLTLPGWGEWGGVGLKPSRKKRRRFRVKVAPPPPRRDEKLPNVIISEKRNSSIALHQVSQLPFPFENPAQFESSIHMPIGHTWNTQRTVQKLTAPKVVTQLGAIIEPIAREDFIKGKTQAATGKLPDIELSGSKGKGPQRGHRDPQKKGNLKHSQLKKRKNKRQQKQQQQQANTPA</sequence>
<feature type="compositionally biased region" description="Acidic residues" evidence="5">
    <location>
        <begin position="423"/>
        <end position="433"/>
    </location>
</feature>
<dbReference type="GO" id="GO:0006364">
    <property type="term" value="P:rRNA processing"/>
    <property type="evidence" value="ECO:0007669"/>
    <property type="project" value="InterPro"/>
</dbReference>
<evidence type="ECO:0000313" key="7">
    <source>
        <dbReference type="Proteomes" id="UP001046870"/>
    </source>
</evidence>
<feature type="region of interest" description="Disordered" evidence="5">
    <location>
        <begin position="672"/>
        <end position="692"/>
    </location>
</feature>
<dbReference type="Proteomes" id="UP001046870">
    <property type="component" value="Chromosome 3"/>
</dbReference>
<dbReference type="OrthoDB" id="277439at2759"/>
<evidence type="ECO:0000256" key="5">
    <source>
        <dbReference type="SAM" id="MobiDB-lite"/>
    </source>
</evidence>
<feature type="region of interest" description="Disordered" evidence="5">
    <location>
        <begin position="1"/>
        <end position="59"/>
    </location>
</feature>
<feature type="region of interest" description="Disordered" evidence="5">
    <location>
        <begin position="772"/>
        <end position="827"/>
    </location>
</feature>
<feature type="compositionally biased region" description="Acidic residues" evidence="5">
    <location>
        <begin position="359"/>
        <end position="371"/>
    </location>
</feature>
<gene>
    <name evidence="6" type="ORF">MATL_G00047130</name>
</gene>
<feature type="region of interest" description="Disordered" evidence="5">
    <location>
        <begin position="357"/>
        <end position="585"/>
    </location>
</feature>
<feature type="compositionally biased region" description="Basic and acidic residues" evidence="5">
    <location>
        <begin position="529"/>
        <end position="547"/>
    </location>
</feature>
<feature type="compositionally biased region" description="Basic residues" evidence="5">
    <location>
        <begin position="800"/>
        <end position="816"/>
    </location>
</feature>
<dbReference type="GO" id="GO:0032040">
    <property type="term" value="C:small-subunit processome"/>
    <property type="evidence" value="ECO:0007669"/>
    <property type="project" value="InterPro"/>
</dbReference>
<dbReference type="InterPro" id="IPR006709">
    <property type="entry name" value="SSU_processome_Utp14"/>
</dbReference>
<dbReference type="PANTHER" id="PTHR14150">
    <property type="entry name" value="U3 SMALL NUCLEOLAR RNA-ASSOCIATED PROTEIN 14"/>
    <property type="match status" value="1"/>
</dbReference>
<feature type="compositionally biased region" description="Basic and acidic residues" evidence="5">
    <location>
        <begin position="459"/>
        <end position="470"/>
    </location>
</feature>
<comment type="similarity">
    <text evidence="2">Belongs to the UTP14 family.</text>
</comment>
<evidence type="ECO:0000313" key="6">
    <source>
        <dbReference type="EMBL" id="KAG7484224.1"/>
    </source>
</evidence>
<name>A0A9D3TAL7_MEGAT</name>
<evidence type="ECO:0000256" key="4">
    <source>
        <dbReference type="ARBA" id="ARBA00023242"/>
    </source>
</evidence>
<feature type="compositionally biased region" description="Basic residues" evidence="5">
    <location>
        <begin position="575"/>
        <end position="584"/>
    </location>
</feature>
<comment type="subcellular location">
    <subcellularLocation>
        <location evidence="1">Nucleus</location>
        <location evidence="1">Nucleolus</location>
    </subcellularLocation>
</comment>
<comment type="caution">
    <text evidence="6">The sequence shown here is derived from an EMBL/GenBank/DDBJ whole genome shotgun (WGS) entry which is preliminary data.</text>
</comment>
<feature type="compositionally biased region" description="Low complexity" evidence="5">
    <location>
        <begin position="817"/>
        <end position="827"/>
    </location>
</feature>
<feature type="compositionally biased region" description="Low complexity" evidence="5">
    <location>
        <begin position="396"/>
        <end position="415"/>
    </location>
</feature>